<proteinExistence type="predicted"/>
<organism evidence="2 3">
    <name type="scientific">Sparassis crispa</name>
    <dbReference type="NCBI Taxonomy" id="139825"/>
    <lineage>
        <taxon>Eukaryota</taxon>
        <taxon>Fungi</taxon>
        <taxon>Dikarya</taxon>
        <taxon>Basidiomycota</taxon>
        <taxon>Agaricomycotina</taxon>
        <taxon>Agaricomycetes</taxon>
        <taxon>Polyporales</taxon>
        <taxon>Sparassidaceae</taxon>
        <taxon>Sparassis</taxon>
    </lineage>
</organism>
<evidence type="ECO:0000313" key="3">
    <source>
        <dbReference type="Proteomes" id="UP000287166"/>
    </source>
</evidence>
<sequence>MKDIDDEEDTREDLPPPVFLRAVSGGGEDPNGDVPMLDLTAARHERRGDDLRDRRRRLLFMVLDIMATMWRN</sequence>
<dbReference type="Proteomes" id="UP000287166">
    <property type="component" value="Unassembled WGS sequence"/>
</dbReference>
<reference evidence="2 3" key="1">
    <citation type="journal article" date="2018" name="Sci. Rep.">
        <title>Genome sequence of the cauliflower mushroom Sparassis crispa (Hanabiratake) and its association with beneficial usage.</title>
        <authorList>
            <person name="Kiyama R."/>
            <person name="Furutani Y."/>
            <person name="Kawaguchi K."/>
            <person name="Nakanishi T."/>
        </authorList>
    </citation>
    <scope>NUCLEOTIDE SEQUENCE [LARGE SCALE GENOMIC DNA]</scope>
</reference>
<feature type="compositionally biased region" description="Acidic residues" evidence="1">
    <location>
        <begin position="1"/>
        <end position="11"/>
    </location>
</feature>
<dbReference type="InParanoid" id="A0A401GQJ9"/>
<protein>
    <submittedName>
        <fullName evidence="2">Uncharacterized protein</fullName>
    </submittedName>
</protein>
<accession>A0A401GQJ9</accession>
<dbReference type="EMBL" id="BFAD01000006">
    <property type="protein sequence ID" value="GBE84430.1"/>
    <property type="molecule type" value="Genomic_DNA"/>
</dbReference>
<feature type="region of interest" description="Disordered" evidence="1">
    <location>
        <begin position="1"/>
        <end position="34"/>
    </location>
</feature>
<keyword evidence="3" id="KW-1185">Reference proteome</keyword>
<comment type="caution">
    <text evidence="2">The sequence shown here is derived from an EMBL/GenBank/DDBJ whole genome shotgun (WGS) entry which is preliminary data.</text>
</comment>
<dbReference type="RefSeq" id="XP_027615343.1">
    <property type="nucleotide sequence ID" value="XM_027759542.1"/>
</dbReference>
<evidence type="ECO:0000313" key="2">
    <source>
        <dbReference type="EMBL" id="GBE84430.1"/>
    </source>
</evidence>
<dbReference type="AlphaFoldDB" id="A0A401GQJ9"/>
<gene>
    <name evidence="2" type="ORF">SCP_0604090</name>
</gene>
<name>A0A401GQJ9_9APHY</name>
<evidence type="ECO:0000256" key="1">
    <source>
        <dbReference type="SAM" id="MobiDB-lite"/>
    </source>
</evidence>
<dbReference type="GeneID" id="38781347"/>